<evidence type="ECO:0000256" key="5">
    <source>
        <dbReference type="ARBA" id="ARBA00023242"/>
    </source>
</evidence>
<evidence type="ECO:0000313" key="9">
    <source>
        <dbReference type="EMBL" id="KAJ9141936.1"/>
    </source>
</evidence>
<dbReference type="GO" id="GO:0005634">
    <property type="term" value="C:nucleus"/>
    <property type="evidence" value="ECO:0007669"/>
    <property type="project" value="UniProtKB-SubCell"/>
</dbReference>
<dbReference type="EMBL" id="JANBVO010000024">
    <property type="protein sequence ID" value="KAJ9141936.1"/>
    <property type="molecule type" value="Genomic_DNA"/>
</dbReference>
<comment type="similarity">
    <text evidence="3">Belongs to the CHZ1 family.</text>
</comment>
<organism evidence="9 10">
    <name type="scientific">Pleurostoma richardsiae</name>
    <dbReference type="NCBI Taxonomy" id="41990"/>
    <lineage>
        <taxon>Eukaryota</taxon>
        <taxon>Fungi</taxon>
        <taxon>Dikarya</taxon>
        <taxon>Ascomycota</taxon>
        <taxon>Pezizomycotina</taxon>
        <taxon>Sordariomycetes</taxon>
        <taxon>Sordariomycetidae</taxon>
        <taxon>Calosphaeriales</taxon>
        <taxon>Pleurostomataceae</taxon>
        <taxon>Pleurostoma</taxon>
    </lineage>
</organism>
<evidence type="ECO:0000256" key="7">
    <source>
        <dbReference type="SAM" id="MobiDB-lite"/>
    </source>
</evidence>
<dbReference type="Pfam" id="PF09649">
    <property type="entry name" value="CHZ"/>
    <property type="match status" value="1"/>
</dbReference>
<accession>A0AA38RBE5</accession>
<evidence type="ECO:0000256" key="4">
    <source>
        <dbReference type="ARBA" id="ARBA00023186"/>
    </source>
</evidence>
<keyword evidence="5" id="KW-0539">Nucleus</keyword>
<comment type="caution">
    <text evidence="9">The sequence shown here is derived from an EMBL/GenBank/DDBJ whole genome shotgun (WGS) entry which is preliminary data.</text>
</comment>
<evidence type="ECO:0000256" key="3">
    <source>
        <dbReference type="ARBA" id="ARBA00008057"/>
    </source>
</evidence>
<name>A0AA38RBE5_9PEZI</name>
<evidence type="ECO:0000256" key="2">
    <source>
        <dbReference type="ARBA" id="ARBA00004123"/>
    </source>
</evidence>
<evidence type="ECO:0000256" key="6">
    <source>
        <dbReference type="ARBA" id="ARBA00025877"/>
    </source>
</evidence>
<dbReference type="Proteomes" id="UP001174694">
    <property type="component" value="Unassembled WGS sequence"/>
</dbReference>
<feature type="compositionally biased region" description="Polar residues" evidence="7">
    <location>
        <begin position="1"/>
        <end position="13"/>
    </location>
</feature>
<keyword evidence="10" id="KW-1185">Reference proteome</keyword>
<gene>
    <name evidence="9" type="ORF">NKR23_g7590</name>
</gene>
<reference evidence="9" key="1">
    <citation type="submission" date="2022-07" db="EMBL/GenBank/DDBJ databases">
        <title>Fungi with potential for degradation of polypropylene.</title>
        <authorList>
            <person name="Gostincar C."/>
        </authorList>
    </citation>
    <scope>NUCLEOTIDE SEQUENCE</scope>
    <source>
        <strain evidence="9">EXF-13308</strain>
    </source>
</reference>
<keyword evidence="4" id="KW-0143">Chaperone</keyword>
<evidence type="ECO:0000259" key="8">
    <source>
        <dbReference type="SMART" id="SM01082"/>
    </source>
</evidence>
<comment type="function">
    <text evidence="1">Forms a chaperone-bound H2A.Z-H2B complex that acts as a source for SWR1 complex-dependent H2A to H2A.Z histone replacement in chromatin.</text>
</comment>
<comment type="subunit">
    <text evidence="6">Forms a heterotrimer with H2A.Z-H2B, stabilizing the association of the histone dimer. Also, with a lower affinity, forms a heterotrimer with H2A-H2B.</text>
</comment>
<dbReference type="InterPro" id="IPR019098">
    <property type="entry name" value="Histone_chaperone_domain_CHZ"/>
</dbReference>
<comment type="subcellular location">
    <subcellularLocation>
        <location evidence="2">Nucleus</location>
    </subcellularLocation>
</comment>
<sequence>MATENGTTQSENPATVPGAASEATPAVDAKGKGKAVAAEDVPAQDTAMDEDDDDEDDDEEEGDEAAEAPEEDDEDNMEEIDLNNVVGRRTRGRVIDFAKAAEENPAADDEDDEDDDDFEAEDDKMDED</sequence>
<feature type="compositionally biased region" description="Basic and acidic residues" evidence="7">
    <location>
        <begin position="93"/>
        <end position="102"/>
    </location>
</feature>
<proteinExistence type="inferred from homology"/>
<protein>
    <recommendedName>
        <fullName evidence="8">Histone chaperone domain-containing protein</fullName>
    </recommendedName>
</protein>
<feature type="domain" description="Histone chaperone" evidence="8">
    <location>
        <begin position="71"/>
        <end position="106"/>
    </location>
</feature>
<feature type="region of interest" description="Disordered" evidence="7">
    <location>
        <begin position="1"/>
        <end position="128"/>
    </location>
</feature>
<dbReference type="AlphaFoldDB" id="A0AA38RBE5"/>
<feature type="compositionally biased region" description="Acidic residues" evidence="7">
    <location>
        <begin position="47"/>
        <end position="81"/>
    </location>
</feature>
<feature type="compositionally biased region" description="Acidic residues" evidence="7">
    <location>
        <begin position="105"/>
        <end position="128"/>
    </location>
</feature>
<dbReference type="SMART" id="SM01082">
    <property type="entry name" value="CHZ"/>
    <property type="match status" value="1"/>
</dbReference>
<evidence type="ECO:0000313" key="10">
    <source>
        <dbReference type="Proteomes" id="UP001174694"/>
    </source>
</evidence>
<evidence type="ECO:0000256" key="1">
    <source>
        <dbReference type="ARBA" id="ARBA00002212"/>
    </source>
</evidence>